<evidence type="ECO:0000313" key="1">
    <source>
        <dbReference type="EMBL" id="KAF7293934.1"/>
    </source>
</evidence>
<evidence type="ECO:0000313" key="2">
    <source>
        <dbReference type="Proteomes" id="UP000613580"/>
    </source>
</evidence>
<dbReference type="Proteomes" id="UP000613580">
    <property type="component" value="Unassembled WGS sequence"/>
</dbReference>
<dbReference type="Gene3D" id="3.80.10.10">
    <property type="entry name" value="Ribonuclease Inhibitor"/>
    <property type="match status" value="1"/>
</dbReference>
<gene>
    <name evidence="1" type="ORF">HMN09_01190600</name>
</gene>
<dbReference type="SUPFAM" id="SSF52047">
    <property type="entry name" value="RNI-like"/>
    <property type="match status" value="1"/>
</dbReference>
<dbReference type="AlphaFoldDB" id="A0A8H6VZK3"/>
<organism evidence="1 2">
    <name type="scientific">Mycena chlorophos</name>
    <name type="common">Agaric fungus</name>
    <name type="synonym">Agaricus chlorophos</name>
    <dbReference type="NCBI Taxonomy" id="658473"/>
    <lineage>
        <taxon>Eukaryota</taxon>
        <taxon>Fungi</taxon>
        <taxon>Dikarya</taxon>
        <taxon>Basidiomycota</taxon>
        <taxon>Agaricomycotina</taxon>
        <taxon>Agaricomycetes</taxon>
        <taxon>Agaricomycetidae</taxon>
        <taxon>Agaricales</taxon>
        <taxon>Marasmiineae</taxon>
        <taxon>Mycenaceae</taxon>
        <taxon>Mycena</taxon>
    </lineage>
</organism>
<dbReference type="OrthoDB" id="2962751at2759"/>
<proteinExistence type="predicted"/>
<accession>A0A8H6VZK3</accession>
<sequence>MLPSLVNTSVSSLVQAQRACYAESIMEAPTFSDILCASPAALWPLLAEAEAALANIDEQIEDLHAGRGFVLRRLAALKYASSPIGPLRAELLSEIFLHAIELDRSATASGCSSFKTIVQLASVCTYWRQVALGNARLWQGEIRLEEGSFVDSEAELAGLVLRRSWPSSVFLDLRPLQSSRARYIGIAHRWPRVFIEASFDFDISSWLSSGDAASAIHRLRAVVSYQAEDIWPHPNMRTIFLQAPKLSRVSLTADVLNRISMPWSRLVSLKITHLKRSPQLFNILAECTSLRFLDLALAQWVVAPRGNTLKILPALEELKLYFSGKGITTTPLFSTFAFPVLRRLELYLNQENPAELGLSSGFAAFLGRSLQLVALEIWLSDMTAAELNDVLFHTPSLESLHLCGCQRSLQDDLFERLTYHPIAGGRSPVVPRLQFVHFEDTDAQFTPPSVMKMVNSRWWADGSVSSPAQRGVTRLKEFFIFTGTLTDVPEFSEWAEELSEQGLDIEIN</sequence>
<dbReference type="InterPro" id="IPR032675">
    <property type="entry name" value="LRR_dom_sf"/>
</dbReference>
<comment type="caution">
    <text evidence="1">The sequence shown here is derived from an EMBL/GenBank/DDBJ whole genome shotgun (WGS) entry which is preliminary data.</text>
</comment>
<dbReference type="EMBL" id="JACAZE010000020">
    <property type="protein sequence ID" value="KAF7293934.1"/>
    <property type="molecule type" value="Genomic_DNA"/>
</dbReference>
<keyword evidence="2" id="KW-1185">Reference proteome</keyword>
<reference evidence="1" key="1">
    <citation type="submission" date="2020-05" db="EMBL/GenBank/DDBJ databases">
        <title>Mycena genomes resolve the evolution of fungal bioluminescence.</title>
        <authorList>
            <person name="Tsai I.J."/>
        </authorList>
    </citation>
    <scope>NUCLEOTIDE SEQUENCE</scope>
    <source>
        <strain evidence="1">110903Hualien_Pintung</strain>
    </source>
</reference>
<name>A0A8H6VZK3_MYCCL</name>
<protein>
    <submittedName>
        <fullName evidence="1">F-box domain-containing protein</fullName>
    </submittedName>
</protein>